<dbReference type="RefSeq" id="WP_284378394.1">
    <property type="nucleotide sequence ID" value="NZ_BSNM01000003.1"/>
</dbReference>
<accession>A0AA37S6Q2</accession>
<dbReference type="Proteomes" id="UP001161389">
    <property type="component" value="Unassembled WGS sequence"/>
</dbReference>
<name>A0AA37S6Q2_9GAMM</name>
<reference evidence="1" key="1">
    <citation type="journal article" date="2014" name="Int. J. Syst. Evol. Microbiol.">
        <title>Complete genome sequence of Corynebacterium casei LMG S-19264T (=DSM 44701T), isolated from a smear-ripened cheese.</title>
        <authorList>
            <consortium name="US DOE Joint Genome Institute (JGI-PGF)"/>
            <person name="Walter F."/>
            <person name="Albersmeier A."/>
            <person name="Kalinowski J."/>
            <person name="Ruckert C."/>
        </authorList>
    </citation>
    <scope>NUCLEOTIDE SEQUENCE</scope>
    <source>
        <strain evidence="1">NBRC 110071</strain>
    </source>
</reference>
<protein>
    <submittedName>
        <fullName evidence="1">Uncharacterized protein</fullName>
    </submittedName>
</protein>
<organism evidence="1 2">
    <name type="scientific">Litoribrevibacter albus</name>
    <dbReference type="NCBI Taxonomy" id="1473156"/>
    <lineage>
        <taxon>Bacteria</taxon>
        <taxon>Pseudomonadati</taxon>
        <taxon>Pseudomonadota</taxon>
        <taxon>Gammaproteobacteria</taxon>
        <taxon>Oceanospirillales</taxon>
        <taxon>Oceanospirillaceae</taxon>
        <taxon>Litoribrevibacter</taxon>
    </lineage>
</organism>
<reference evidence="1" key="2">
    <citation type="submission" date="2023-01" db="EMBL/GenBank/DDBJ databases">
        <title>Draft genome sequence of Litoribrevibacter albus strain NBRC 110071.</title>
        <authorList>
            <person name="Sun Q."/>
            <person name="Mori K."/>
        </authorList>
    </citation>
    <scope>NUCLEOTIDE SEQUENCE</scope>
    <source>
        <strain evidence="1">NBRC 110071</strain>
    </source>
</reference>
<dbReference type="AlphaFoldDB" id="A0AA37S6Q2"/>
<evidence type="ECO:0000313" key="1">
    <source>
        <dbReference type="EMBL" id="GLQ30022.1"/>
    </source>
</evidence>
<proteinExistence type="predicted"/>
<keyword evidence="2" id="KW-1185">Reference proteome</keyword>
<sequence length="123" mass="13737">MFTKYLYIKVLKNVFEILPLENADTVTRYTSEQPFTTTRLLVGQFSAAETSLKQAITETLGKPRLLSSICLIIHPIEMCEGGLSQVEERIFIELGLGAGARKVKLHTGKELSPEQALDLLKSR</sequence>
<evidence type="ECO:0000313" key="2">
    <source>
        <dbReference type="Proteomes" id="UP001161389"/>
    </source>
</evidence>
<dbReference type="EMBL" id="BSNM01000003">
    <property type="protein sequence ID" value="GLQ30022.1"/>
    <property type="molecule type" value="Genomic_DNA"/>
</dbReference>
<gene>
    <name evidence="1" type="ORF">GCM10007876_05000</name>
</gene>
<comment type="caution">
    <text evidence="1">The sequence shown here is derived from an EMBL/GenBank/DDBJ whole genome shotgun (WGS) entry which is preliminary data.</text>
</comment>